<evidence type="ECO:0000313" key="2">
    <source>
        <dbReference type="Proteomes" id="UP001497480"/>
    </source>
</evidence>
<dbReference type="AlphaFoldDB" id="A0AAV1WF63"/>
<comment type="caution">
    <text evidence="1">The sequence shown here is derived from an EMBL/GenBank/DDBJ whole genome shotgun (WGS) entry which is preliminary data.</text>
</comment>
<organism evidence="1 2">
    <name type="scientific">Lupinus luteus</name>
    <name type="common">European yellow lupine</name>
    <dbReference type="NCBI Taxonomy" id="3873"/>
    <lineage>
        <taxon>Eukaryota</taxon>
        <taxon>Viridiplantae</taxon>
        <taxon>Streptophyta</taxon>
        <taxon>Embryophyta</taxon>
        <taxon>Tracheophyta</taxon>
        <taxon>Spermatophyta</taxon>
        <taxon>Magnoliopsida</taxon>
        <taxon>eudicotyledons</taxon>
        <taxon>Gunneridae</taxon>
        <taxon>Pentapetalae</taxon>
        <taxon>rosids</taxon>
        <taxon>fabids</taxon>
        <taxon>Fabales</taxon>
        <taxon>Fabaceae</taxon>
        <taxon>Papilionoideae</taxon>
        <taxon>50 kb inversion clade</taxon>
        <taxon>genistoids sensu lato</taxon>
        <taxon>core genistoids</taxon>
        <taxon>Genisteae</taxon>
        <taxon>Lupinus</taxon>
    </lineage>
</organism>
<proteinExistence type="predicted"/>
<dbReference type="PANTHER" id="PTHR47530:SF4">
    <property type="entry name" value="E3 UBIQUITIN LIGASE BIG BROTHER-RELATED"/>
    <property type="match status" value="1"/>
</dbReference>
<keyword evidence="2" id="KW-1185">Reference proteome</keyword>
<evidence type="ECO:0000313" key="1">
    <source>
        <dbReference type="EMBL" id="CAL0307922.1"/>
    </source>
</evidence>
<name>A0AAV1WF63_LUPLU</name>
<reference evidence="1 2" key="1">
    <citation type="submission" date="2024-03" db="EMBL/GenBank/DDBJ databases">
        <authorList>
            <person name="Martinez-Hernandez J."/>
        </authorList>
    </citation>
    <scope>NUCLEOTIDE SEQUENCE [LARGE SCALE GENOMIC DNA]</scope>
</reference>
<dbReference type="EMBL" id="CAXHTB010000006">
    <property type="protein sequence ID" value="CAL0307922.1"/>
    <property type="molecule type" value="Genomic_DNA"/>
</dbReference>
<gene>
    <name evidence="1" type="ORF">LLUT_LOCUS8982</name>
</gene>
<dbReference type="PANTHER" id="PTHR47530">
    <property type="entry name" value="E3 UBIQUITIN LIGASE BIG BROTHER-RELATED"/>
    <property type="match status" value="1"/>
</dbReference>
<accession>A0AAV1WF63</accession>
<dbReference type="InterPro" id="IPR043312">
    <property type="entry name" value="AtBBR-like"/>
</dbReference>
<protein>
    <submittedName>
        <fullName evidence="1">Uncharacterized protein</fullName>
    </submittedName>
</protein>
<dbReference type="Proteomes" id="UP001497480">
    <property type="component" value="Unassembled WGS sequence"/>
</dbReference>
<sequence length="119" mass="12965">MMLKFFLIDVVTDLDPSWELYIITPGISGSSSIKDAWEDVDPDVLSYDEPLVLGEAVGTKSRGLSTVTIAILPSVNYNTVGDQHGSNDSYVQTLCAICRMDYEGGESLTVLTPTVRMTL</sequence>